<keyword evidence="6 7" id="KW-0472">Membrane</keyword>
<keyword evidence="4 7" id="KW-0812">Transmembrane</keyword>
<dbReference type="PANTHER" id="PTHR30250">
    <property type="entry name" value="PST FAMILY PREDICTED COLANIC ACID TRANSPORTER"/>
    <property type="match status" value="1"/>
</dbReference>
<evidence type="ECO:0000256" key="3">
    <source>
        <dbReference type="ARBA" id="ARBA00022475"/>
    </source>
</evidence>
<gene>
    <name evidence="8" type="ORF">MTR62_12595</name>
</gene>
<evidence type="ECO:0000256" key="4">
    <source>
        <dbReference type="ARBA" id="ARBA00022692"/>
    </source>
</evidence>
<feature type="transmembrane region" description="Helical" evidence="7">
    <location>
        <begin position="129"/>
        <end position="153"/>
    </location>
</feature>
<feature type="transmembrane region" description="Helical" evidence="7">
    <location>
        <begin position="460"/>
        <end position="483"/>
    </location>
</feature>
<reference evidence="8" key="1">
    <citation type="submission" date="2022-03" db="EMBL/GenBank/DDBJ databases">
        <title>Identification of a novel bacterium isolated from mangrove sediments.</title>
        <authorList>
            <person name="Pan X."/>
        </authorList>
    </citation>
    <scope>NUCLEOTIDE SEQUENCE</scope>
    <source>
        <strain evidence="8">B1949</strain>
    </source>
</reference>
<accession>A0ABT0BEM6</accession>
<feature type="transmembrane region" description="Helical" evidence="7">
    <location>
        <begin position="370"/>
        <end position="390"/>
    </location>
</feature>
<evidence type="ECO:0000256" key="5">
    <source>
        <dbReference type="ARBA" id="ARBA00022989"/>
    </source>
</evidence>
<dbReference type="Proteomes" id="UP001162881">
    <property type="component" value="Unassembled WGS sequence"/>
</dbReference>
<feature type="transmembrane region" description="Helical" evidence="7">
    <location>
        <begin position="396"/>
        <end position="416"/>
    </location>
</feature>
<feature type="transmembrane region" description="Helical" evidence="7">
    <location>
        <begin position="186"/>
        <end position="207"/>
    </location>
</feature>
<keyword evidence="5 7" id="KW-1133">Transmembrane helix</keyword>
<evidence type="ECO:0000256" key="7">
    <source>
        <dbReference type="SAM" id="Phobius"/>
    </source>
</evidence>
<dbReference type="PANTHER" id="PTHR30250:SF10">
    <property type="entry name" value="LIPOPOLYSACCHARIDE BIOSYNTHESIS PROTEIN WZXC"/>
    <property type="match status" value="1"/>
</dbReference>
<name>A0ABT0BEM6_9SPHN</name>
<feature type="transmembrane region" description="Helical" evidence="7">
    <location>
        <begin position="92"/>
        <end position="117"/>
    </location>
</feature>
<sequence length="495" mass="53276">MRTKPPMIAAALRRREALLKANRQIARAGFAFLARSLQQISTLVMTLLAGRYLLPGEYGVYSLGILFIILIQTLTYTGFYQFILTSKEEDSLVLSTCFWLILGLVSLASLLLAGAAWPLEWVFDAPDLGLVLLFLAVTQPLASVGAWSSAALLRRGQAMLNFRIMFAQNLAALVGGAALLWLWHSIFALVAFRAIRVVSGAILYAVLGRDCPRFLYSRALASKAMAFSASLYASRFLSFLSQYAADLLLGIFHSTTQVGLYRFGNRMATAVTDAATQPMSNFAAMQFGAAARAERDMAGVLARFTGTIALLTGFLGALIVVFARDAVVTFFNPSYAAGLLVTYAMALRALAGSGKLLLEPAFAALGRTQWVMFFNLATSVVAVATVFATSPWGLEVLAWAQVAVTLGSTLFAFYLLHRHGRVAIAGCLRNLALALVLSLLFGVCVEGLRSEVLPHVALPFAQGVPFAVLAAGLLALPFLALAIRLRVFCLDVFSG</sequence>
<organism evidence="8 9">
    <name type="scientific">Novosphingobium organovorum</name>
    <dbReference type="NCBI Taxonomy" id="2930092"/>
    <lineage>
        <taxon>Bacteria</taxon>
        <taxon>Pseudomonadati</taxon>
        <taxon>Pseudomonadota</taxon>
        <taxon>Alphaproteobacteria</taxon>
        <taxon>Sphingomonadales</taxon>
        <taxon>Sphingomonadaceae</taxon>
        <taxon>Novosphingobium</taxon>
    </lineage>
</organism>
<evidence type="ECO:0000256" key="1">
    <source>
        <dbReference type="ARBA" id="ARBA00004651"/>
    </source>
</evidence>
<evidence type="ECO:0000313" key="9">
    <source>
        <dbReference type="Proteomes" id="UP001162881"/>
    </source>
</evidence>
<proteinExistence type="inferred from homology"/>
<comment type="caution">
    <text evidence="8">The sequence shown here is derived from an EMBL/GenBank/DDBJ whole genome shotgun (WGS) entry which is preliminary data.</text>
</comment>
<feature type="transmembrane region" description="Helical" evidence="7">
    <location>
        <begin position="160"/>
        <end position="180"/>
    </location>
</feature>
<dbReference type="RefSeq" id="WP_244021400.1">
    <property type="nucleotide sequence ID" value="NZ_JALHLF010000049.1"/>
</dbReference>
<keyword evidence="9" id="KW-1185">Reference proteome</keyword>
<feature type="transmembrane region" description="Helical" evidence="7">
    <location>
        <begin position="300"/>
        <end position="323"/>
    </location>
</feature>
<evidence type="ECO:0000313" key="8">
    <source>
        <dbReference type="EMBL" id="MCJ2183523.1"/>
    </source>
</evidence>
<dbReference type="Pfam" id="PF13440">
    <property type="entry name" value="Polysacc_synt_3"/>
    <property type="match status" value="1"/>
</dbReference>
<feature type="transmembrane region" description="Helical" evidence="7">
    <location>
        <begin position="32"/>
        <end position="54"/>
    </location>
</feature>
<evidence type="ECO:0000256" key="2">
    <source>
        <dbReference type="ARBA" id="ARBA00007430"/>
    </source>
</evidence>
<comment type="subcellular location">
    <subcellularLocation>
        <location evidence="1">Cell membrane</location>
        <topology evidence="1">Multi-pass membrane protein</topology>
    </subcellularLocation>
</comment>
<feature type="transmembrane region" description="Helical" evidence="7">
    <location>
        <begin position="335"/>
        <end position="358"/>
    </location>
</feature>
<protein>
    <submittedName>
        <fullName evidence="8">Oligosaccharide flippase family protein</fullName>
    </submittedName>
</protein>
<evidence type="ECO:0000256" key="6">
    <source>
        <dbReference type="ARBA" id="ARBA00023136"/>
    </source>
</evidence>
<feature type="transmembrane region" description="Helical" evidence="7">
    <location>
        <begin position="60"/>
        <end position="80"/>
    </location>
</feature>
<feature type="transmembrane region" description="Helical" evidence="7">
    <location>
        <begin position="428"/>
        <end position="448"/>
    </location>
</feature>
<dbReference type="InterPro" id="IPR050833">
    <property type="entry name" value="Poly_Biosynth_Transport"/>
</dbReference>
<dbReference type="EMBL" id="JALHLF010000049">
    <property type="protein sequence ID" value="MCJ2183523.1"/>
    <property type="molecule type" value="Genomic_DNA"/>
</dbReference>
<comment type="similarity">
    <text evidence="2">Belongs to the polysaccharide synthase family.</text>
</comment>
<keyword evidence="3" id="KW-1003">Cell membrane</keyword>